<dbReference type="InterPro" id="IPR029044">
    <property type="entry name" value="Nucleotide-diphossugar_trans"/>
</dbReference>
<accession>A0A327L7J3</accession>
<evidence type="ECO:0000313" key="6">
    <source>
        <dbReference type="Proteomes" id="UP000249130"/>
    </source>
</evidence>
<feature type="region of interest" description="Disordered" evidence="4">
    <location>
        <begin position="1"/>
        <end position="34"/>
    </location>
</feature>
<evidence type="ECO:0008006" key="7">
    <source>
        <dbReference type="Google" id="ProtNLM"/>
    </source>
</evidence>
<dbReference type="Proteomes" id="UP000249130">
    <property type="component" value="Unassembled WGS sequence"/>
</dbReference>
<feature type="compositionally biased region" description="Basic and acidic residues" evidence="4">
    <location>
        <begin position="1"/>
        <end position="29"/>
    </location>
</feature>
<evidence type="ECO:0000313" key="5">
    <source>
        <dbReference type="EMBL" id="RAI46035.1"/>
    </source>
</evidence>
<dbReference type="AlphaFoldDB" id="A0A327L7J3"/>
<dbReference type="PANTHER" id="PTHR43179">
    <property type="entry name" value="RHAMNOSYLTRANSFERASE WBBL"/>
    <property type="match status" value="1"/>
</dbReference>
<evidence type="ECO:0000256" key="4">
    <source>
        <dbReference type="SAM" id="MobiDB-lite"/>
    </source>
</evidence>
<protein>
    <recommendedName>
        <fullName evidence="7">Glycosyltransferase 2-like domain-containing protein</fullName>
    </recommendedName>
</protein>
<gene>
    <name evidence="5" type="ORF">CH341_00965</name>
</gene>
<evidence type="ECO:0000256" key="2">
    <source>
        <dbReference type="ARBA" id="ARBA00022676"/>
    </source>
</evidence>
<dbReference type="Gene3D" id="3.90.550.10">
    <property type="entry name" value="Spore Coat Polysaccharide Biosynthesis Protein SpsA, Chain A"/>
    <property type="match status" value="1"/>
</dbReference>
<reference evidence="5 6" key="1">
    <citation type="submission" date="2017-07" db="EMBL/GenBank/DDBJ databases">
        <title>Draft Genome Sequences of Select Purple Nonsulfur Bacteria.</title>
        <authorList>
            <person name="Lasarre B."/>
            <person name="Mckinlay J.B."/>
        </authorList>
    </citation>
    <scope>NUCLEOTIDE SEQUENCE [LARGE SCALE GENOMIC DNA]</scope>
    <source>
        <strain evidence="5 6">DSM 5909</strain>
    </source>
</reference>
<name>A0A327L7J3_9BRAD</name>
<keyword evidence="3" id="KW-0808">Transferase</keyword>
<comment type="similarity">
    <text evidence="1">Belongs to the glycosyltransferase 2 family.</text>
</comment>
<organism evidence="5 6">
    <name type="scientific">Rhodoplanes roseus</name>
    <dbReference type="NCBI Taxonomy" id="29409"/>
    <lineage>
        <taxon>Bacteria</taxon>
        <taxon>Pseudomonadati</taxon>
        <taxon>Pseudomonadota</taxon>
        <taxon>Alphaproteobacteria</taxon>
        <taxon>Hyphomicrobiales</taxon>
        <taxon>Nitrobacteraceae</taxon>
        <taxon>Rhodoplanes</taxon>
    </lineage>
</organism>
<keyword evidence="6" id="KW-1185">Reference proteome</keyword>
<evidence type="ECO:0000256" key="3">
    <source>
        <dbReference type="ARBA" id="ARBA00022679"/>
    </source>
</evidence>
<evidence type="ECO:0000256" key="1">
    <source>
        <dbReference type="ARBA" id="ARBA00006739"/>
    </source>
</evidence>
<keyword evidence="2" id="KW-0328">Glycosyltransferase</keyword>
<dbReference type="SUPFAM" id="SSF53448">
    <property type="entry name" value="Nucleotide-diphospho-sugar transferases"/>
    <property type="match status" value="1"/>
</dbReference>
<dbReference type="CDD" id="cd02526">
    <property type="entry name" value="GT2_RfbF_like"/>
    <property type="match status" value="1"/>
</dbReference>
<proteinExistence type="inferred from homology"/>
<dbReference type="GO" id="GO:0016757">
    <property type="term" value="F:glycosyltransferase activity"/>
    <property type="evidence" value="ECO:0007669"/>
    <property type="project" value="UniProtKB-KW"/>
</dbReference>
<comment type="caution">
    <text evidence="5">The sequence shown here is derived from an EMBL/GenBank/DDBJ whole genome shotgun (WGS) entry which is preliminary data.</text>
</comment>
<dbReference type="EMBL" id="NPEX01000003">
    <property type="protein sequence ID" value="RAI46035.1"/>
    <property type="molecule type" value="Genomic_DNA"/>
</dbReference>
<dbReference type="PANTHER" id="PTHR43179:SF12">
    <property type="entry name" value="GALACTOFURANOSYLTRANSFERASE GLFT2"/>
    <property type="match status" value="1"/>
</dbReference>
<sequence length="322" mass="34649">MRDGERSNGERSDDPRSVGRRSADAEPRADAPPAQGCRAVVVCHHPDPALLQSVLDAVAPQVARVLVVANDGHAPPGPLPAGAEVVVPPRNLGLGAAYNLALRWAAEHDATHLLLLDQDSVPAPGMVAFLRAAFDGTPGEKVAAAGPLWRDRTSGRDGHFVQLGRIGVRRCRPPPGSVVPVDFLLSSGTLVGLAAAARIGDFDERLFIDHVDTEWCLRARAAGWTLRGVADARLAHALGCGPFPGPFGTLAPRIAHYPPERTYHLVRNSVALWRRPGVGWAWRIADMRRTAAMVALHLLFAPQRVRRLALTARAVRDSRRLS</sequence>